<proteinExistence type="predicted"/>
<name>A0A2A6REE4_9CHLR</name>
<evidence type="ECO:0000259" key="1">
    <source>
        <dbReference type="Pfam" id="PF01695"/>
    </source>
</evidence>
<organism evidence="2 3">
    <name type="scientific">Candidatus Viridilinea mediisalina</name>
    <dbReference type="NCBI Taxonomy" id="2024553"/>
    <lineage>
        <taxon>Bacteria</taxon>
        <taxon>Bacillati</taxon>
        <taxon>Chloroflexota</taxon>
        <taxon>Chloroflexia</taxon>
        <taxon>Chloroflexales</taxon>
        <taxon>Chloroflexineae</taxon>
        <taxon>Oscillochloridaceae</taxon>
        <taxon>Candidatus Viridilinea</taxon>
    </lineage>
</organism>
<dbReference type="PANTHER" id="PTHR30050:SF4">
    <property type="entry name" value="ATP-BINDING PROTEIN RV3427C IN INSERTION SEQUENCE-RELATED"/>
    <property type="match status" value="1"/>
</dbReference>
<dbReference type="PANTHER" id="PTHR30050">
    <property type="entry name" value="CHROMOSOMAL REPLICATION INITIATOR PROTEIN DNAA"/>
    <property type="match status" value="1"/>
</dbReference>
<comment type="caution">
    <text evidence="2">The sequence shown here is derived from an EMBL/GenBank/DDBJ whole genome shotgun (WGS) entry which is preliminary data.</text>
</comment>
<dbReference type="InterPro" id="IPR027417">
    <property type="entry name" value="P-loop_NTPase"/>
</dbReference>
<feature type="domain" description="IstB-like ATP-binding" evidence="1">
    <location>
        <begin position="67"/>
        <end position="232"/>
    </location>
</feature>
<dbReference type="Proteomes" id="UP000220527">
    <property type="component" value="Unassembled WGS sequence"/>
</dbReference>
<dbReference type="Pfam" id="PF01695">
    <property type="entry name" value="IstB_IS21"/>
    <property type="match status" value="1"/>
</dbReference>
<protein>
    <recommendedName>
        <fullName evidence="1">IstB-like ATP-binding domain-containing protein</fullName>
    </recommendedName>
</protein>
<reference evidence="3" key="1">
    <citation type="submission" date="2017-08" db="EMBL/GenBank/DDBJ databases">
        <authorList>
            <person name="Grouzdev D.S."/>
            <person name="Gaisin V.A."/>
            <person name="Rysina M.S."/>
            <person name="Gorlenko V.M."/>
        </authorList>
    </citation>
    <scope>NUCLEOTIDE SEQUENCE [LARGE SCALE GENOMIC DNA]</scope>
    <source>
        <strain evidence="3">Kir15-3F</strain>
    </source>
</reference>
<dbReference type="OrthoDB" id="9776217at2"/>
<keyword evidence="3" id="KW-1185">Reference proteome</keyword>
<dbReference type="GO" id="GO:0006260">
    <property type="term" value="P:DNA replication"/>
    <property type="evidence" value="ECO:0007669"/>
    <property type="project" value="TreeGrafter"/>
</dbReference>
<dbReference type="AlphaFoldDB" id="A0A2A6REE4"/>
<dbReference type="EMBL" id="NQWI01000163">
    <property type="protein sequence ID" value="PDW00923.1"/>
    <property type="molecule type" value="Genomic_DNA"/>
</dbReference>
<dbReference type="SUPFAM" id="SSF52540">
    <property type="entry name" value="P-loop containing nucleoside triphosphate hydrolases"/>
    <property type="match status" value="1"/>
</dbReference>
<dbReference type="Gene3D" id="3.40.50.300">
    <property type="entry name" value="P-loop containing nucleotide triphosphate hydrolases"/>
    <property type="match status" value="1"/>
</dbReference>
<evidence type="ECO:0000313" key="3">
    <source>
        <dbReference type="Proteomes" id="UP000220527"/>
    </source>
</evidence>
<evidence type="ECO:0000313" key="2">
    <source>
        <dbReference type="EMBL" id="PDW00923.1"/>
    </source>
</evidence>
<sequence>MMTSSTNTNRWQRIGVIQVGNTTYPRIEAPPPPAGTCPTCRGVGFLVADVPYGHPRFAEMIPCDCKKSERVQHHQTMLARLSNLAGVSDRTFERFNPDVPGVRKAYLRAHEFAQQMQGWLLLFGPCGVSKTHLAAAVANTVLARGTQVLFTPVPDLLDHLRSIFGPNSEVGYDTRFDMVRSVPLLVLDDLGTESATAWAREKLYQLLNQRYQANLATIITSNLPLARHDQRIVSRMQERAFAGEILQIAAADYRASMGKAKGG</sequence>
<dbReference type="GO" id="GO:0005524">
    <property type="term" value="F:ATP binding"/>
    <property type="evidence" value="ECO:0007669"/>
    <property type="project" value="InterPro"/>
</dbReference>
<gene>
    <name evidence="2" type="ORF">CJ255_20045</name>
</gene>
<dbReference type="CDD" id="cd00009">
    <property type="entry name" value="AAA"/>
    <property type="match status" value="1"/>
</dbReference>
<dbReference type="InterPro" id="IPR002611">
    <property type="entry name" value="IstB_ATP-bd"/>
</dbReference>
<accession>A0A2A6REE4</accession>
<dbReference type="RefSeq" id="WP_097645860.1">
    <property type="nucleotide sequence ID" value="NZ_NQWI01000163.1"/>
</dbReference>